<proteinExistence type="predicted"/>
<accession>A0A644X3J6</accession>
<protein>
    <submittedName>
        <fullName evidence="3">Uncharacterized protein</fullName>
    </submittedName>
</protein>
<evidence type="ECO:0000313" key="3">
    <source>
        <dbReference type="EMBL" id="MPM08704.1"/>
    </source>
</evidence>
<feature type="transmembrane region" description="Helical" evidence="2">
    <location>
        <begin position="47"/>
        <end position="70"/>
    </location>
</feature>
<name>A0A644X3J6_9ZZZZ</name>
<dbReference type="EMBL" id="VSSQ01001482">
    <property type="protein sequence ID" value="MPM08704.1"/>
    <property type="molecule type" value="Genomic_DNA"/>
</dbReference>
<sequence>MEQYYSKSETPLKFHKFFWYVLLPINFISTALTFYQEFSVMTEFTWLYAIDGLFFTMALFLMMGCFIGFFGWKPYAWYSVMAFLGLLVVSGIGTVAVYAAYDPDQLPFAGGQLLAAILEAALIGKYYRKRRPLFFSDAQPAAAAHETMDAYYLDDDGTDDTDVEEEAADDVPEEADDDYIAEEDSDTKEAADEADDD</sequence>
<comment type="caution">
    <text evidence="3">The sequence shown here is derived from an EMBL/GenBank/DDBJ whole genome shotgun (WGS) entry which is preliminary data.</text>
</comment>
<keyword evidence="2" id="KW-0472">Membrane</keyword>
<gene>
    <name evidence="3" type="ORF">SDC9_55018</name>
</gene>
<feature type="region of interest" description="Disordered" evidence="1">
    <location>
        <begin position="154"/>
        <end position="197"/>
    </location>
</feature>
<keyword evidence="2" id="KW-1133">Transmembrane helix</keyword>
<dbReference type="AlphaFoldDB" id="A0A644X3J6"/>
<evidence type="ECO:0000256" key="1">
    <source>
        <dbReference type="SAM" id="MobiDB-lite"/>
    </source>
</evidence>
<organism evidence="3">
    <name type="scientific">bioreactor metagenome</name>
    <dbReference type="NCBI Taxonomy" id="1076179"/>
    <lineage>
        <taxon>unclassified sequences</taxon>
        <taxon>metagenomes</taxon>
        <taxon>ecological metagenomes</taxon>
    </lineage>
</organism>
<feature type="transmembrane region" description="Helical" evidence="2">
    <location>
        <begin position="77"/>
        <end position="101"/>
    </location>
</feature>
<keyword evidence="2" id="KW-0812">Transmembrane</keyword>
<feature type="transmembrane region" description="Helical" evidence="2">
    <location>
        <begin position="17"/>
        <end position="35"/>
    </location>
</feature>
<evidence type="ECO:0000256" key="2">
    <source>
        <dbReference type="SAM" id="Phobius"/>
    </source>
</evidence>
<feature type="transmembrane region" description="Helical" evidence="2">
    <location>
        <begin position="107"/>
        <end position="127"/>
    </location>
</feature>
<reference evidence="3" key="1">
    <citation type="submission" date="2019-08" db="EMBL/GenBank/DDBJ databases">
        <authorList>
            <person name="Kucharzyk K."/>
            <person name="Murdoch R.W."/>
            <person name="Higgins S."/>
            <person name="Loffler F."/>
        </authorList>
    </citation>
    <scope>NUCLEOTIDE SEQUENCE</scope>
</reference>